<evidence type="ECO:0000313" key="3">
    <source>
        <dbReference type="Proteomes" id="UP000300142"/>
    </source>
</evidence>
<keyword evidence="1" id="KW-0812">Transmembrane</keyword>
<dbReference type="Proteomes" id="UP000300142">
    <property type="component" value="Unassembled WGS sequence"/>
</dbReference>
<dbReference type="RefSeq" id="WP_162501885.1">
    <property type="nucleotide sequence ID" value="NZ_BJCE01000092.1"/>
</dbReference>
<keyword evidence="1" id="KW-0472">Membrane</keyword>
<evidence type="ECO:0000256" key="1">
    <source>
        <dbReference type="SAM" id="Phobius"/>
    </source>
</evidence>
<keyword evidence="1" id="KW-1133">Transmembrane helix</keyword>
<organism evidence="2 3">
    <name type="scientific">Sphaerospermopsis reniformis</name>
    <dbReference type="NCBI Taxonomy" id="531300"/>
    <lineage>
        <taxon>Bacteria</taxon>
        <taxon>Bacillati</taxon>
        <taxon>Cyanobacteriota</taxon>
        <taxon>Cyanophyceae</taxon>
        <taxon>Nostocales</taxon>
        <taxon>Aphanizomenonaceae</taxon>
        <taxon>Sphaerospermopsis</taxon>
    </lineage>
</organism>
<protein>
    <submittedName>
        <fullName evidence="2">Uncharacterized protein</fullName>
    </submittedName>
</protein>
<proteinExistence type="predicted"/>
<feature type="transmembrane region" description="Helical" evidence="1">
    <location>
        <begin position="25"/>
        <end position="44"/>
    </location>
</feature>
<evidence type="ECO:0000313" key="2">
    <source>
        <dbReference type="EMBL" id="GCL37699.1"/>
    </source>
</evidence>
<keyword evidence="3" id="KW-1185">Reference proteome</keyword>
<accession>A0A479ZYC5</accession>
<reference evidence="3" key="1">
    <citation type="submission" date="2019-02" db="EMBL/GenBank/DDBJ databases">
        <title>Draft genome sequence of Sphaerospermopsis reniformis NIES-1949.</title>
        <authorList>
            <person name="Yamaguchi H."/>
            <person name="Suzuki S."/>
            <person name="Kawachi M."/>
        </authorList>
    </citation>
    <scope>NUCLEOTIDE SEQUENCE [LARGE SCALE GENOMIC DNA]</scope>
    <source>
        <strain evidence="3">NIES-1949</strain>
    </source>
</reference>
<dbReference type="EMBL" id="BJCE01000092">
    <property type="protein sequence ID" value="GCL37699.1"/>
    <property type="molecule type" value="Genomic_DNA"/>
</dbReference>
<gene>
    <name evidence="2" type="ORF">SR1949_28100</name>
</gene>
<comment type="caution">
    <text evidence="2">The sequence shown here is derived from an EMBL/GenBank/DDBJ whole genome shotgun (WGS) entry which is preliminary data.</text>
</comment>
<sequence length="57" mass="6182">MSSFYNPCIDDVCNISKSLNQLLEMSIDTLISALVTAIFITIIVSPDAANLSLYTTP</sequence>
<name>A0A479ZYC5_9CYAN</name>
<dbReference type="AlphaFoldDB" id="A0A479ZYC5"/>